<protein>
    <recommendedName>
        <fullName evidence="4">Exocyst complex component Sec8</fullName>
    </recommendedName>
</protein>
<dbReference type="GO" id="GO:0090522">
    <property type="term" value="P:vesicle tethering involved in exocytosis"/>
    <property type="evidence" value="ECO:0007669"/>
    <property type="project" value="UniProtKB-UniRule"/>
</dbReference>
<dbReference type="Pfam" id="PF04048">
    <property type="entry name" value="Sec8_N"/>
    <property type="match status" value="1"/>
</dbReference>
<evidence type="ECO:0000256" key="4">
    <source>
        <dbReference type="RuleBase" id="RU367079"/>
    </source>
</evidence>
<dbReference type="PANTHER" id="PTHR14146">
    <property type="entry name" value="EXOCYST COMPLEX COMPONENT 4"/>
    <property type="match status" value="1"/>
</dbReference>
<dbReference type="GO" id="GO:0000145">
    <property type="term" value="C:exocyst"/>
    <property type="evidence" value="ECO:0007669"/>
    <property type="project" value="UniProtKB-UniRule"/>
</dbReference>
<evidence type="ECO:0000256" key="2">
    <source>
        <dbReference type="ARBA" id="ARBA00022483"/>
    </source>
</evidence>
<feature type="region of interest" description="Disordered" evidence="5">
    <location>
        <begin position="459"/>
        <end position="502"/>
    </location>
</feature>
<accession>R9NZ97</accession>
<dbReference type="GO" id="GO:0006612">
    <property type="term" value="P:protein targeting to membrane"/>
    <property type="evidence" value="ECO:0007669"/>
    <property type="project" value="UniProtKB-UniRule"/>
</dbReference>
<comment type="similarity">
    <text evidence="4">Belongs to the SEC8 family.</text>
</comment>
<dbReference type="InterPro" id="IPR048630">
    <property type="entry name" value="Sec8_M"/>
</dbReference>
<feature type="region of interest" description="Disordered" evidence="5">
    <location>
        <begin position="371"/>
        <end position="445"/>
    </location>
</feature>
<reference evidence="9" key="1">
    <citation type="journal article" date="2013" name="Genome Announc.">
        <title>Draft genome sequence of the basidiomycetous yeast-like fungus Pseudozyma hubeiensis SY62, which produces an abundant amount of the biosurfactant mannosylerythritol lipids.</title>
        <authorList>
            <person name="Konishi M."/>
            <person name="Hatada Y."/>
            <person name="Horiuchi J."/>
        </authorList>
    </citation>
    <scope>NUCLEOTIDE SEQUENCE [LARGE SCALE GENOMIC DNA]</scope>
    <source>
        <strain evidence="9">SY62</strain>
    </source>
</reference>
<gene>
    <name evidence="8" type="ORF">PHSY_001653</name>
</gene>
<keyword evidence="3 4" id="KW-0653">Protein transport</keyword>
<dbReference type="Proteomes" id="UP000014071">
    <property type="component" value="Unassembled WGS sequence"/>
</dbReference>
<sequence>MLSLSRRVELGLVRAAFGPSKCAAHSFTYSITFADKRGAFRTRRFPITTAIDRAFVTTLDAGNIHLVRCRQLVATMSGRSNTIKDIRSKIKHENANLGSGTAASSFSSARHQIPHVGEAFGQHPGSVSLAGAAAYNPTAPSNPAGFGAGPSFVSLAPSDSISNYEGRPGHGHSLSTSQAYTSNYNDTSAGRQQQQQQQQQAGIYARPASPSHQSTASFALDPAYAASTNNPASASHSRNPSRQDASDPPQPHSPLRPARSMRRPTQAPEVHRNLATMSSSSTAQDRARIPPQRPQLQIPPVGSTSRPAAGPASPARNGPGRDLLAASRSQGTSHSRNQSAQSTGSAGGSLGSHASPPFDRHTRTAQLMAQVTRTGTPSSQADSEDHDDLYGGLSPVDAPSEGHGAALYSNHPGSNVLSVPGQRPQRDPRRQSGAPLGSLTEDSQPAALDSVLSALTSAGRKRQAARIMRGTTAEEESRRRRNEKKISETSQQQRKSLASYVDRSDPRAFQSINAVLRKVEAEWPFVANDQFNSVALALSMLDESSLGASRFEFDQVKQMIETALQGTVDDHYESFAGAITTHNSVLQSLTAAQTSVSGARRRLRDSREALGAKRADLVQMWQRSQAVKEALRLLDLVEHLKSVPDKLEGLMAEKRFLESVNLLVRSLKTIDKPEVVEVGATNDLRAYLKGQEGAMLEILIEELHNHLYLKSYFCDARWKTYSVGQDELPVVKFGLDYRDFGGATGSDANIDSVTGLKGSSEPLQLTQYLQLLRSRPAFDPNLASDIPDSALMTSTKSVSALTGEVRYGSGDATGGLDGSMSTGLDGVRSGGRYGADFEQNPEADSFLYIEMLLESLSRLGKLGAALDIISQRLAMEIHQLVDTTIDEVDARNEPLRRFSVALRPESVLLSSSTALARSFSESMRTSRSSFNLSKRPLSTMLRISAGETSALQREGETMRDLFWTLFSKLDAVLQGHRVVYEVAGMIASRAGFKDEVASKKLSGVGALLQVWKPVQQEVRTLLHDYLMDDEGANSQRNAVVSVNDVLRDHRFGRDRSKQLFKLADAGVKRVVGRREVGPLQRHQLAVTQALKASVPGLVSSIDAGGMGGARAGNQIIVSSAAALGSMSLTSGSSVAAGAGRTGRGVEPYTGAGHRLLVKPDAFNVSVLFQPALAFVERVAAVMPREAAGETSRGFSTFLDEFVQDIFLPQLEDKVQTLFNGATSHSDSFAADPASRHLDDRPVVKSASNVIVLIDSLYSMLRTTPFHRESYSRLIVTVIVQFYQRCGERFRDLMTGEGEGVGGGEGEKKYAVSASWAQRMEMVACLAEMREAGTSEVRRRELMAQEAKFELGYAKGGEPIGVYELTTSRKKLLALGCLQHSVEWFATNVGRLKAVSNDHGKDVREKRARARLSVVDPLSLTNRFEELSTITSNTEEEELPLPLTPDLVARYSTISGVYTALSSSILFTLRLELRLRIITYLSLSITESSYIINDTATEPSPHIVDLNSELANLDDILTETLSATNRTWIWSGLSAFVDTCFVAQVHKVKGINREGVGKMVRGVLAVQQNLKNILGATEVTLDRCRRFYELLYAKTPNELLASMKRFQDAFRKQGVKAVGFAELQAILQLALGIEPPSSGSKPSSAVSGDKLALVQPNAGTLGLTDGVSRQKLNEYLIELHEVAGDHDSDDD</sequence>
<dbReference type="GO" id="GO:0006893">
    <property type="term" value="P:Golgi to plasma membrane transport"/>
    <property type="evidence" value="ECO:0007669"/>
    <property type="project" value="TreeGrafter"/>
</dbReference>
<organism evidence="8 9">
    <name type="scientific">Pseudozyma hubeiensis (strain SY62)</name>
    <name type="common">Yeast</name>
    <dbReference type="NCBI Taxonomy" id="1305764"/>
    <lineage>
        <taxon>Eukaryota</taxon>
        <taxon>Fungi</taxon>
        <taxon>Dikarya</taxon>
        <taxon>Basidiomycota</taxon>
        <taxon>Ustilaginomycotina</taxon>
        <taxon>Ustilaginomycetes</taxon>
        <taxon>Ustilaginales</taxon>
        <taxon>Ustilaginaceae</taxon>
        <taxon>Pseudozyma</taxon>
    </lineage>
</organism>
<dbReference type="RefSeq" id="XP_012187671.1">
    <property type="nucleotide sequence ID" value="XM_012332281.1"/>
</dbReference>
<keyword evidence="9" id="KW-1185">Reference proteome</keyword>
<dbReference type="GeneID" id="24106950"/>
<dbReference type="Pfam" id="PF20652">
    <property type="entry name" value="Sec8_C"/>
    <property type="match status" value="1"/>
</dbReference>
<evidence type="ECO:0000313" key="8">
    <source>
        <dbReference type="EMBL" id="GAC94084.1"/>
    </source>
</evidence>
<feature type="domain" description="Exocyst complex component Sec8 middle helical bundle" evidence="7">
    <location>
        <begin position="840"/>
        <end position="1172"/>
    </location>
</feature>
<evidence type="ECO:0000256" key="3">
    <source>
        <dbReference type="ARBA" id="ARBA00022927"/>
    </source>
</evidence>
<dbReference type="GO" id="GO:0006904">
    <property type="term" value="P:vesicle docking involved in exocytosis"/>
    <property type="evidence" value="ECO:0007669"/>
    <property type="project" value="InterPro"/>
</dbReference>
<keyword evidence="1 4" id="KW-0813">Transport</keyword>
<evidence type="ECO:0000259" key="7">
    <source>
        <dbReference type="Pfam" id="PF20652"/>
    </source>
</evidence>
<feature type="compositionally biased region" description="Polar residues" evidence="5">
    <location>
        <begin position="371"/>
        <end position="381"/>
    </location>
</feature>
<feature type="compositionally biased region" description="Polar residues" evidence="5">
    <location>
        <begin position="275"/>
        <end position="284"/>
    </location>
</feature>
<feature type="domain" description="Exocyst complex component Sec8 N-terminal" evidence="6">
    <location>
        <begin position="512"/>
        <end position="648"/>
    </location>
</feature>
<dbReference type="EMBL" id="DF238782">
    <property type="protein sequence ID" value="GAC94084.1"/>
    <property type="molecule type" value="Genomic_DNA"/>
</dbReference>
<evidence type="ECO:0000313" key="9">
    <source>
        <dbReference type="Proteomes" id="UP000014071"/>
    </source>
</evidence>
<dbReference type="GO" id="GO:0015031">
    <property type="term" value="P:protein transport"/>
    <property type="evidence" value="ECO:0007669"/>
    <property type="project" value="UniProtKB-KW"/>
</dbReference>
<evidence type="ECO:0000259" key="6">
    <source>
        <dbReference type="Pfam" id="PF04048"/>
    </source>
</evidence>
<dbReference type="InterPro" id="IPR039682">
    <property type="entry name" value="Sec8/EXOC4"/>
</dbReference>
<evidence type="ECO:0000256" key="5">
    <source>
        <dbReference type="SAM" id="MobiDB-lite"/>
    </source>
</evidence>
<comment type="function">
    <text evidence="4">Component of the exocyst complex involved in the docking of exocytic vesicles with fusion sites on the plasma membrane.</text>
</comment>
<feature type="compositionally biased region" description="Polar residues" evidence="5">
    <location>
        <begin position="327"/>
        <end position="338"/>
    </location>
</feature>
<proteinExistence type="inferred from homology"/>
<dbReference type="eggNOG" id="KOG3691">
    <property type="taxonomic scope" value="Eukaryota"/>
</dbReference>
<keyword evidence="2 4" id="KW-0268">Exocytosis</keyword>
<feature type="region of interest" description="Disordered" evidence="5">
    <location>
        <begin position="159"/>
        <end position="359"/>
    </location>
</feature>
<feature type="compositionally biased region" description="Polar residues" evidence="5">
    <location>
        <begin position="173"/>
        <end position="191"/>
    </location>
</feature>
<feature type="compositionally biased region" description="Polar residues" evidence="5">
    <location>
        <begin position="226"/>
        <end position="243"/>
    </location>
</feature>
<dbReference type="InterPro" id="IPR007191">
    <property type="entry name" value="Sec8_exocyst_N"/>
</dbReference>
<dbReference type="HOGENOM" id="CLU_004025_1_0_1"/>
<evidence type="ECO:0000256" key="1">
    <source>
        <dbReference type="ARBA" id="ARBA00022448"/>
    </source>
</evidence>
<dbReference type="OrthoDB" id="272977at2759"/>
<name>R9NZ97_PSEHS</name>
<dbReference type="PANTHER" id="PTHR14146:SF0">
    <property type="entry name" value="EXOCYST COMPLEX COMPONENT 4"/>
    <property type="match status" value="1"/>
</dbReference>
<feature type="compositionally biased region" description="Low complexity" evidence="5">
    <location>
        <begin position="294"/>
        <end position="321"/>
    </location>
</feature>
<dbReference type="STRING" id="1305764.R9NZ97"/>